<dbReference type="PANTHER" id="PTHR46060">
    <property type="entry name" value="MARINER MOS1 TRANSPOSASE-LIKE PROTEIN"/>
    <property type="match status" value="1"/>
</dbReference>
<dbReference type="Proteomes" id="UP001235939">
    <property type="component" value="Chromosome 22"/>
</dbReference>
<reference evidence="1 2" key="1">
    <citation type="submission" date="2022-03" db="EMBL/GenBank/DDBJ databases">
        <title>A chromosomal length assembly of Cordylochernes scorpioides.</title>
        <authorList>
            <person name="Zeh D."/>
            <person name="Zeh J."/>
        </authorList>
    </citation>
    <scope>NUCLEOTIDE SEQUENCE [LARGE SCALE GENOMIC DNA]</scope>
    <source>
        <strain evidence="1">IN4F17</strain>
        <tissue evidence="1">Whole Body</tissue>
    </source>
</reference>
<dbReference type="Gene3D" id="3.30.420.10">
    <property type="entry name" value="Ribonuclease H-like superfamily/Ribonuclease H"/>
    <property type="match status" value="1"/>
</dbReference>
<gene>
    <name evidence="1" type="ORF">LAZ67_22000061</name>
</gene>
<evidence type="ECO:0000313" key="1">
    <source>
        <dbReference type="EMBL" id="UYV82593.1"/>
    </source>
</evidence>
<dbReference type="EMBL" id="CP092884">
    <property type="protein sequence ID" value="UYV82593.1"/>
    <property type="molecule type" value="Genomic_DNA"/>
</dbReference>
<name>A0ABY6LN48_9ARAC</name>
<sequence>MEQCQIHDIATWNISKDKLHDNTSDHTFLRSPLDPWNIRPNSGMFRFRDSPEMKNVYKEATMDISNVRRWMKIFRSGETSLDDKPRKKICLKWVPRKLTPDQRDQRVQLCQELLVLYEAQKDAFSNIVIGGETWAYLYDP</sequence>
<dbReference type="InterPro" id="IPR052709">
    <property type="entry name" value="Transposase-MT_Hybrid"/>
</dbReference>
<evidence type="ECO:0000313" key="2">
    <source>
        <dbReference type="Proteomes" id="UP001235939"/>
    </source>
</evidence>
<accession>A0ABY6LN48</accession>
<protein>
    <submittedName>
        <fullName evidence="1">Uncharacterized protein</fullName>
    </submittedName>
</protein>
<dbReference type="InterPro" id="IPR036397">
    <property type="entry name" value="RNaseH_sf"/>
</dbReference>
<organism evidence="1 2">
    <name type="scientific">Cordylochernes scorpioides</name>
    <dbReference type="NCBI Taxonomy" id="51811"/>
    <lineage>
        <taxon>Eukaryota</taxon>
        <taxon>Metazoa</taxon>
        <taxon>Ecdysozoa</taxon>
        <taxon>Arthropoda</taxon>
        <taxon>Chelicerata</taxon>
        <taxon>Arachnida</taxon>
        <taxon>Pseudoscorpiones</taxon>
        <taxon>Cheliferoidea</taxon>
        <taxon>Chernetidae</taxon>
        <taxon>Cordylochernes</taxon>
    </lineage>
</organism>
<dbReference type="PANTHER" id="PTHR46060:SF1">
    <property type="entry name" value="MARINER MOS1 TRANSPOSASE-LIKE PROTEIN"/>
    <property type="match status" value="1"/>
</dbReference>
<keyword evidence="2" id="KW-1185">Reference proteome</keyword>
<proteinExistence type="predicted"/>